<dbReference type="AlphaFoldDB" id="A0A1I4RBZ3"/>
<evidence type="ECO:0000313" key="8">
    <source>
        <dbReference type="EMBL" id="SFM49824.1"/>
    </source>
</evidence>
<sequence>MKEARIEKVRKWMASAGLDAFIVTEPENRYYLSGFSAEDPIPSEISGFLLITETELAILTDARYGEQAEGEAPDFDVLLYGNEGACETVARVLAESGAKRCAFEDHHLSVETFRAISDALKEMGKSVEFVPARRCVEGMRAVKDEEEIELIRESLQLTESVMEEVLHLLGKGLSERDIAWFTERRMRETGAEALAFPPIVASGPRSALPHASPTHRIPGLGEPVVIDIGARKNRYCSDMTRTFFLGQIPRKWIERYKIVREAQMAAQEAIKPGIMTDQVDRIARKIIEDAGYGDLFGHGLGHGVGLAVHELPRLRKSSSTMLEPNMIVTVEPGIYFKGEGGIRLENMVRVTEGGFEILNRKSLFILED</sequence>
<evidence type="ECO:0000256" key="3">
    <source>
        <dbReference type="ARBA" id="ARBA00022801"/>
    </source>
</evidence>
<dbReference type="InterPro" id="IPR000587">
    <property type="entry name" value="Creatinase_N"/>
</dbReference>
<dbReference type="PROSITE" id="PS00491">
    <property type="entry name" value="PROLINE_PEPTIDASE"/>
    <property type="match status" value="1"/>
</dbReference>
<keyword evidence="4" id="KW-0482">Metalloprotease</keyword>
<organism evidence="8 9">
    <name type="scientific">Thermodesulforhabdus norvegica</name>
    <dbReference type="NCBI Taxonomy" id="39841"/>
    <lineage>
        <taxon>Bacteria</taxon>
        <taxon>Pseudomonadati</taxon>
        <taxon>Thermodesulfobacteriota</taxon>
        <taxon>Syntrophobacteria</taxon>
        <taxon>Syntrophobacterales</taxon>
        <taxon>Thermodesulforhabdaceae</taxon>
        <taxon>Thermodesulforhabdus</taxon>
    </lineage>
</organism>
<reference evidence="8 9" key="1">
    <citation type="submission" date="2016-10" db="EMBL/GenBank/DDBJ databases">
        <authorList>
            <person name="de Groot N.N."/>
        </authorList>
    </citation>
    <scope>NUCLEOTIDE SEQUENCE [LARGE SCALE GENOMIC DNA]</scope>
    <source>
        <strain evidence="8 9">DSM 9990</strain>
    </source>
</reference>
<dbReference type="Proteomes" id="UP000199611">
    <property type="component" value="Unassembled WGS sequence"/>
</dbReference>
<evidence type="ECO:0000256" key="4">
    <source>
        <dbReference type="ARBA" id="ARBA00023049"/>
    </source>
</evidence>
<keyword evidence="3" id="KW-0378">Hydrolase</keyword>
<dbReference type="SUPFAM" id="SSF55920">
    <property type="entry name" value="Creatinase/aminopeptidase"/>
    <property type="match status" value="1"/>
</dbReference>
<dbReference type="STRING" id="39841.SAMN05660836_00538"/>
<dbReference type="Pfam" id="PF00557">
    <property type="entry name" value="Peptidase_M24"/>
    <property type="match status" value="1"/>
</dbReference>
<dbReference type="SUPFAM" id="SSF53092">
    <property type="entry name" value="Creatinase/prolidase N-terminal domain"/>
    <property type="match status" value="1"/>
</dbReference>
<evidence type="ECO:0000259" key="7">
    <source>
        <dbReference type="Pfam" id="PF01321"/>
    </source>
</evidence>
<feature type="domain" description="Creatinase N-terminal" evidence="7">
    <location>
        <begin position="5"/>
        <end position="142"/>
    </location>
</feature>
<dbReference type="InterPro" id="IPR029149">
    <property type="entry name" value="Creatin/AminoP/Spt16_N"/>
</dbReference>
<evidence type="ECO:0000259" key="6">
    <source>
        <dbReference type="Pfam" id="PF00557"/>
    </source>
</evidence>
<keyword evidence="8" id="KW-0031">Aminopeptidase</keyword>
<dbReference type="GO" id="GO:0006508">
    <property type="term" value="P:proteolysis"/>
    <property type="evidence" value="ECO:0007669"/>
    <property type="project" value="UniProtKB-KW"/>
</dbReference>
<dbReference type="RefSeq" id="WP_093393270.1">
    <property type="nucleotide sequence ID" value="NZ_FOUU01000001.1"/>
</dbReference>
<dbReference type="EMBL" id="FOUU01000001">
    <property type="protein sequence ID" value="SFM49824.1"/>
    <property type="molecule type" value="Genomic_DNA"/>
</dbReference>
<dbReference type="PANTHER" id="PTHR46112:SF3">
    <property type="entry name" value="AMINOPEPTIDASE YPDF"/>
    <property type="match status" value="1"/>
</dbReference>
<keyword evidence="2 5" id="KW-0479">Metal-binding</keyword>
<keyword evidence="9" id="KW-1185">Reference proteome</keyword>
<dbReference type="GO" id="GO:0008237">
    <property type="term" value="F:metallopeptidase activity"/>
    <property type="evidence" value="ECO:0007669"/>
    <property type="project" value="UniProtKB-KW"/>
</dbReference>
<protein>
    <submittedName>
        <fullName evidence="8">Xaa-Pro aminopeptidase</fullName>
    </submittedName>
</protein>
<dbReference type="InterPro" id="IPR001131">
    <property type="entry name" value="Peptidase_M24B_aminopep-P_CS"/>
</dbReference>
<evidence type="ECO:0000256" key="5">
    <source>
        <dbReference type="RuleBase" id="RU000590"/>
    </source>
</evidence>
<accession>A0A1I4RBZ3</accession>
<keyword evidence="1" id="KW-0645">Protease</keyword>
<dbReference type="Pfam" id="PF01321">
    <property type="entry name" value="Creatinase_N"/>
    <property type="match status" value="1"/>
</dbReference>
<comment type="similarity">
    <text evidence="5">Belongs to the peptidase M24B family.</text>
</comment>
<dbReference type="GO" id="GO:0004177">
    <property type="term" value="F:aminopeptidase activity"/>
    <property type="evidence" value="ECO:0007669"/>
    <property type="project" value="UniProtKB-KW"/>
</dbReference>
<dbReference type="PANTHER" id="PTHR46112">
    <property type="entry name" value="AMINOPEPTIDASE"/>
    <property type="match status" value="1"/>
</dbReference>
<dbReference type="OrthoDB" id="9806388at2"/>
<evidence type="ECO:0000313" key="9">
    <source>
        <dbReference type="Proteomes" id="UP000199611"/>
    </source>
</evidence>
<dbReference type="Gene3D" id="3.40.350.10">
    <property type="entry name" value="Creatinase/prolidase N-terminal domain"/>
    <property type="match status" value="1"/>
</dbReference>
<dbReference type="InterPro" id="IPR036005">
    <property type="entry name" value="Creatinase/aminopeptidase-like"/>
</dbReference>
<name>A0A1I4RBZ3_9BACT</name>
<gene>
    <name evidence="8" type="ORF">SAMN05660836_00538</name>
</gene>
<evidence type="ECO:0000256" key="1">
    <source>
        <dbReference type="ARBA" id="ARBA00022670"/>
    </source>
</evidence>
<feature type="domain" description="Peptidase M24" evidence="6">
    <location>
        <begin position="149"/>
        <end position="352"/>
    </location>
</feature>
<dbReference type="InterPro" id="IPR000994">
    <property type="entry name" value="Pept_M24"/>
</dbReference>
<dbReference type="InterPro" id="IPR050659">
    <property type="entry name" value="Peptidase_M24B"/>
</dbReference>
<dbReference type="GO" id="GO:0046872">
    <property type="term" value="F:metal ion binding"/>
    <property type="evidence" value="ECO:0007669"/>
    <property type="project" value="UniProtKB-KW"/>
</dbReference>
<dbReference type="Gene3D" id="3.90.230.10">
    <property type="entry name" value="Creatinase/methionine aminopeptidase superfamily"/>
    <property type="match status" value="1"/>
</dbReference>
<proteinExistence type="inferred from homology"/>
<evidence type="ECO:0000256" key="2">
    <source>
        <dbReference type="ARBA" id="ARBA00022723"/>
    </source>
</evidence>